<gene>
    <name evidence="5" type="ORF">E4Q08_21835</name>
</gene>
<dbReference type="Gene3D" id="1.10.287.1120">
    <property type="entry name" value="Bipartite methylase S protein"/>
    <property type="match status" value="1"/>
</dbReference>
<dbReference type="RefSeq" id="WP_169071944.1">
    <property type="nucleotide sequence ID" value="NZ_JAZKUC010000003.1"/>
</dbReference>
<keyword evidence="2" id="KW-0680">Restriction system</keyword>
<keyword evidence="3" id="KW-0238">DNA-binding</keyword>
<dbReference type="Pfam" id="PF01420">
    <property type="entry name" value="Methylase_S"/>
    <property type="match status" value="1"/>
</dbReference>
<keyword evidence="5" id="KW-0540">Nuclease</keyword>
<proteinExistence type="inferred from homology"/>
<reference evidence="5" key="1">
    <citation type="submission" date="2019-03" db="EMBL/GenBank/DDBJ databases">
        <title>Metabolic reconstructions from genomes of highly enriched 'Candidatus Accumulibacter' and 'Candidatus Competibacter' bioreactor populations.</title>
        <authorList>
            <person name="Annavajhala M.K."/>
            <person name="Welles L."/>
            <person name="Abbas B."/>
            <person name="Sorokin D."/>
            <person name="Park H."/>
            <person name="Van Loosdrecht M."/>
            <person name="Chandran K."/>
        </authorList>
    </citation>
    <scope>NUCLEOTIDE SEQUENCE</scope>
    <source>
        <strain evidence="5">SBR_L</strain>
    </source>
</reference>
<organism evidence="5 6">
    <name type="scientific">Candidatus Accumulibacter contiguus</name>
    <dbReference type="NCBI Taxonomy" id="2954381"/>
    <lineage>
        <taxon>Bacteria</taxon>
        <taxon>Pseudomonadati</taxon>
        <taxon>Pseudomonadota</taxon>
        <taxon>Betaproteobacteria</taxon>
        <taxon>Candidatus Accumulibacter</taxon>
    </lineage>
</organism>
<evidence type="ECO:0000259" key="4">
    <source>
        <dbReference type="Pfam" id="PF01420"/>
    </source>
</evidence>
<dbReference type="CDD" id="cd17261">
    <property type="entry name" value="RMtype1_S_EcoKI-TRD2-CR2_like"/>
    <property type="match status" value="1"/>
</dbReference>
<keyword evidence="5" id="KW-0378">Hydrolase</keyword>
<dbReference type="InterPro" id="IPR052021">
    <property type="entry name" value="Type-I_RS_S_subunit"/>
</dbReference>
<dbReference type="CDD" id="cd17279">
    <property type="entry name" value="RMtype1_S_BmuCF2ORF3362P_TRD1-CR1_like"/>
    <property type="match status" value="1"/>
</dbReference>
<dbReference type="InterPro" id="IPR044946">
    <property type="entry name" value="Restrct_endonuc_typeI_TRD_sf"/>
</dbReference>
<protein>
    <submittedName>
        <fullName evidence="5">Restriction endonuclease subunit S</fullName>
    </submittedName>
</protein>
<dbReference type="PANTHER" id="PTHR30408:SF12">
    <property type="entry name" value="TYPE I RESTRICTION ENZYME MJAVIII SPECIFICITY SUBUNIT"/>
    <property type="match status" value="1"/>
</dbReference>
<dbReference type="GO" id="GO:0004519">
    <property type="term" value="F:endonuclease activity"/>
    <property type="evidence" value="ECO:0007669"/>
    <property type="project" value="UniProtKB-KW"/>
</dbReference>
<keyword evidence="5" id="KW-0255">Endonuclease</keyword>
<name>A0ABX1TGV2_9PROT</name>
<dbReference type="SUPFAM" id="SSF116734">
    <property type="entry name" value="DNA methylase specificity domain"/>
    <property type="match status" value="2"/>
</dbReference>
<evidence type="ECO:0000313" key="6">
    <source>
        <dbReference type="Proteomes" id="UP000886469"/>
    </source>
</evidence>
<evidence type="ECO:0000313" key="5">
    <source>
        <dbReference type="EMBL" id="NMQ07691.1"/>
    </source>
</evidence>
<dbReference type="InterPro" id="IPR000055">
    <property type="entry name" value="Restrct_endonuc_typeI_TRD"/>
</dbReference>
<dbReference type="PANTHER" id="PTHR30408">
    <property type="entry name" value="TYPE-1 RESTRICTION ENZYME ECOKI SPECIFICITY PROTEIN"/>
    <property type="match status" value="1"/>
</dbReference>
<keyword evidence="6" id="KW-1185">Reference proteome</keyword>
<comment type="caution">
    <text evidence="5">The sequence shown here is derived from an EMBL/GenBank/DDBJ whole genome shotgun (WGS) entry which is preliminary data.</text>
</comment>
<accession>A0ABX1TGV2</accession>
<dbReference type="Gene3D" id="3.90.220.20">
    <property type="entry name" value="DNA methylase specificity domains"/>
    <property type="match status" value="2"/>
</dbReference>
<sequence>MPTIPVGSEARRLRFLFDTKSGATPSSGVEEYWDGNVNWVTPEDLGKLSDRYVRNTRRQISEEGYNNCGVSLAPPGSIVLSKRAPIGQTAILGAASTCNQGCFLLAKKNGVDERFYFYSLIHLRPALEALGRGSTFMELSADDLRSILLPFPNEERQRLIANYLDHETARIDRLIAEKQRMLALLEEKRAALISRVVTRGLDPNALLKPSGQEWLGEIPAHWEILRIKFITAALDQGTSPIAANTPAGAGELGVLKLSAVSKGRFKREENKALREAGENEQAFALRKGDVLITRGNTPELVADVACVPGDEPNLLLPDLIYRLRVQEGRIIPEYLTYLLTTAAARVQIRRDARGSSGSMVKVSQVHVLDWLTPLPPISEQTEIVDYLQLAVERFQSMMREVSSSLSLLSERRAALITATVTGQIDVEGTNMNERGHHGTR</sequence>
<dbReference type="Proteomes" id="UP000886469">
    <property type="component" value="Unassembled WGS sequence"/>
</dbReference>
<evidence type="ECO:0000256" key="1">
    <source>
        <dbReference type="ARBA" id="ARBA00010923"/>
    </source>
</evidence>
<evidence type="ECO:0000256" key="2">
    <source>
        <dbReference type="ARBA" id="ARBA00022747"/>
    </source>
</evidence>
<dbReference type="EMBL" id="SPMX01000089">
    <property type="protein sequence ID" value="NMQ07691.1"/>
    <property type="molecule type" value="Genomic_DNA"/>
</dbReference>
<comment type="similarity">
    <text evidence="1">Belongs to the type-I restriction system S methylase family.</text>
</comment>
<feature type="domain" description="Type I restriction modification DNA specificity" evidence="4">
    <location>
        <begin position="5"/>
        <end position="169"/>
    </location>
</feature>
<evidence type="ECO:0000256" key="3">
    <source>
        <dbReference type="ARBA" id="ARBA00023125"/>
    </source>
</evidence>